<dbReference type="EMBL" id="GITU01005178">
    <property type="protein sequence ID" value="MBC1173881.1"/>
    <property type="molecule type" value="Transcribed_RNA"/>
</dbReference>
<evidence type="ECO:0000256" key="2">
    <source>
        <dbReference type="ARBA" id="ARBA00010701"/>
    </source>
</evidence>
<feature type="domain" description="Lipase" evidence="6">
    <location>
        <begin position="825"/>
        <end position="912"/>
    </location>
</feature>
<dbReference type="SUPFAM" id="SSF53474">
    <property type="entry name" value="alpha/beta-Hydrolases"/>
    <property type="match status" value="4"/>
</dbReference>
<dbReference type="VEuPathDB" id="VectorBase:LLONM1_009237"/>
<name>A0A7G3AHZ3_LUTLO</name>
<dbReference type="VEuPathDB" id="VectorBase:LLONM1_004184"/>
<dbReference type="GO" id="GO:0005615">
    <property type="term" value="C:extracellular space"/>
    <property type="evidence" value="ECO:0007669"/>
    <property type="project" value="TreeGrafter"/>
</dbReference>
<dbReference type="AlphaFoldDB" id="A0A7G3AHZ3"/>
<evidence type="ECO:0000256" key="4">
    <source>
        <dbReference type="RuleBase" id="RU004262"/>
    </source>
</evidence>
<evidence type="ECO:0000313" key="7">
    <source>
        <dbReference type="EMBL" id="MBC1173881.1"/>
    </source>
</evidence>
<organism evidence="7">
    <name type="scientific">Lutzomyia longipalpis</name>
    <name type="common">Sand fly</name>
    <dbReference type="NCBI Taxonomy" id="7200"/>
    <lineage>
        <taxon>Eukaryota</taxon>
        <taxon>Metazoa</taxon>
        <taxon>Ecdysozoa</taxon>
        <taxon>Arthropoda</taxon>
        <taxon>Hexapoda</taxon>
        <taxon>Insecta</taxon>
        <taxon>Pterygota</taxon>
        <taxon>Neoptera</taxon>
        <taxon>Endopterygota</taxon>
        <taxon>Diptera</taxon>
        <taxon>Nematocera</taxon>
        <taxon>Psychodoidea</taxon>
        <taxon>Psychodidae</taxon>
        <taxon>Lutzomyia</taxon>
        <taxon>Lutzomyia</taxon>
    </lineage>
</organism>
<proteinExistence type="inferred from homology"/>
<sequence length="975" mass="109775">MLCTVIATTRSIIRFHCEMALWGSRSAASAEYVVCGSFSTLTFRLRRDDELCCTLMQSEKLSIPIAVDQRSSLKWGPCIWVRDRKCPDSDIKFFLFTSRNPSERQCIYVDSTWEKSNISTSYFNPLHPTKIIIHGYNSDMYLNSLIEMRDEYLQRGDYNLFFVDWSYLGQSPCYVMAVHNADHVGACIAQLIHRLLETETTDIHLIGFSLGGQVTNYVAKHAKPFRIPRITGLDPALPLYIGVGNDEKLDPSDALFVDVLHTNALVQGKVERCGHADFYFNGGILQPGCWTNGQNPIVCSHHRAPDYYMESIRSFRGFWGWQCESYINYLLGFCRPTDILREAGENCKNTTRGMFLINTNPNMPFAMGKWTDILSNTGLKSNLIEEYLAPIKRKNPLQDELDQWGKLDGNFNNIMNFPTPLPQDPANDEWVYFSQHGTKRITEHLFGTLLDETLERQRNDIEDNSLQAGSFEGTPPSERLDPTDALFVDVIHTSAGTAGISMRCGHVDFYPNGGARQPNCNYLPIDILEACSHGRSHEYFAESIFSNQFISYPCRTWAGYKANRCGKHTELMGDPVSRNARGANTNETLTTSPDSNSTDDGGINMNNIDQIVRLFFYRKNKRKSSNWAVFELHGREVAQARVSDHFDRNLNTKFIIHGWLNNKNSLQFQQIKEAYHAVSDQNIFIVDWSGISEDINYMRVANFTRLVGMYVAEKIQELIETSQADVSRFHIIGHSLGAHIAGFAGAQIKSPKIRRITALDPALPNFQRFKDPDLRLDASDADFVDVIHTSGGTLGAYAPIGSADFYVNGGTPPQPGCSGVAELASFEGTPPSERLDPTDALFVDVIHTSAGTAGISMRCGHVDFYPNVGAHILEACSHGRSHEYFAESIFSNQFISYPCRTWAGYKANRCGKHTELMGDPVSRNARGVYYLETNGKNLNTKFIIHGWLNNKNSLQFQQIKEAYHASSTGQEFLRI</sequence>
<feature type="compositionally biased region" description="Polar residues" evidence="5">
    <location>
        <begin position="582"/>
        <end position="603"/>
    </location>
</feature>
<dbReference type="FunFam" id="3.40.50.1820:FF:000076">
    <property type="entry name" value="phospholipase A1"/>
    <property type="match status" value="1"/>
</dbReference>
<comment type="similarity">
    <text evidence="2 4">Belongs to the AB hydrolase superfamily. Lipase family.</text>
</comment>
<feature type="domain" description="Lipase" evidence="6">
    <location>
        <begin position="84"/>
        <end position="336"/>
    </location>
</feature>
<dbReference type="Gene3D" id="3.40.50.1820">
    <property type="entry name" value="alpha/beta hydrolase"/>
    <property type="match status" value="4"/>
</dbReference>
<feature type="domain" description="Lipase" evidence="6">
    <location>
        <begin position="608"/>
        <end position="821"/>
    </location>
</feature>
<dbReference type="InterPro" id="IPR000734">
    <property type="entry name" value="TAG_lipase"/>
</dbReference>
<dbReference type="GO" id="GO:0016042">
    <property type="term" value="P:lipid catabolic process"/>
    <property type="evidence" value="ECO:0007669"/>
    <property type="project" value="TreeGrafter"/>
</dbReference>
<evidence type="ECO:0000256" key="1">
    <source>
        <dbReference type="ARBA" id="ARBA00004613"/>
    </source>
</evidence>
<dbReference type="Pfam" id="PF00151">
    <property type="entry name" value="Lipase"/>
    <property type="match status" value="4"/>
</dbReference>
<dbReference type="GO" id="GO:0016298">
    <property type="term" value="F:lipase activity"/>
    <property type="evidence" value="ECO:0007669"/>
    <property type="project" value="InterPro"/>
</dbReference>
<dbReference type="PANTHER" id="PTHR11610">
    <property type="entry name" value="LIPASE"/>
    <property type="match status" value="1"/>
</dbReference>
<evidence type="ECO:0000256" key="3">
    <source>
        <dbReference type="ARBA" id="ARBA00022525"/>
    </source>
</evidence>
<dbReference type="GO" id="GO:0017171">
    <property type="term" value="F:serine hydrolase activity"/>
    <property type="evidence" value="ECO:0007669"/>
    <property type="project" value="TreeGrafter"/>
</dbReference>
<dbReference type="CDD" id="cd00707">
    <property type="entry name" value="Pancreat_lipase_like"/>
    <property type="match status" value="2"/>
</dbReference>
<dbReference type="PRINTS" id="PR00821">
    <property type="entry name" value="TAGLIPASE"/>
</dbReference>
<reference evidence="7" key="1">
    <citation type="journal article" date="2020" name="BMC">
        <title>Leishmania infection induces a limited differential gene expression in the sand fly midgut.</title>
        <authorList>
            <person name="Coutinho-Abreu I.V."/>
            <person name="Serafim T.D."/>
            <person name="Meneses C."/>
            <person name="Kamhawi S."/>
            <person name="Oliveira F."/>
            <person name="Valenzuela J.G."/>
        </authorList>
    </citation>
    <scope>NUCLEOTIDE SEQUENCE</scope>
    <source>
        <strain evidence="7">Jacobina</strain>
        <tissue evidence="7">Midgut</tissue>
    </source>
</reference>
<protein>
    <submittedName>
        <fullName evidence="7">Putative lipase</fullName>
    </submittedName>
</protein>
<comment type="subcellular location">
    <subcellularLocation>
        <location evidence="1">Secreted</location>
    </subcellularLocation>
</comment>
<accession>A0A7G3AHZ3</accession>
<keyword evidence="3" id="KW-0964">Secreted</keyword>
<evidence type="ECO:0000256" key="5">
    <source>
        <dbReference type="SAM" id="MobiDB-lite"/>
    </source>
</evidence>
<feature type="domain" description="Lipase" evidence="6">
    <location>
        <begin position="470"/>
        <end position="566"/>
    </location>
</feature>
<evidence type="ECO:0000259" key="6">
    <source>
        <dbReference type="Pfam" id="PF00151"/>
    </source>
</evidence>
<dbReference type="InterPro" id="IPR029058">
    <property type="entry name" value="AB_hydrolase_fold"/>
</dbReference>
<feature type="region of interest" description="Disordered" evidence="5">
    <location>
        <begin position="576"/>
        <end position="603"/>
    </location>
</feature>
<dbReference type="PANTHER" id="PTHR11610:SF151">
    <property type="entry name" value="PHOSPHOLIPASE A1 MEMBER A-LIKE PROTEIN"/>
    <property type="match status" value="1"/>
</dbReference>
<dbReference type="VEuPathDB" id="VectorBase:LLONM1_003283"/>
<dbReference type="InterPro" id="IPR033906">
    <property type="entry name" value="Lipase_N"/>
</dbReference>
<dbReference type="InterPro" id="IPR013818">
    <property type="entry name" value="Lipase"/>
</dbReference>